<sequence length="93" mass="10312">MKSQISSSNILASMCSTKILMLLLFLLLLSTKQNEAARILSHDNEKNVAIWRANEHLLLPSLQWRPVRPPTPNDGTGNQDSISSFNLSSPPNV</sequence>
<dbReference type="EMBL" id="CP133617">
    <property type="protein sequence ID" value="WMV31884.1"/>
    <property type="molecule type" value="Genomic_DNA"/>
</dbReference>
<feature type="compositionally biased region" description="Polar residues" evidence="1">
    <location>
        <begin position="73"/>
        <end position="93"/>
    </location>
</feature>
<name>A0AAF0TTQ6_SOLVR</name>
<dbReference type="AlphaFoldDB" id="A0AAF0TTQ6"/>
<accession>A0AAF0TTQ6</accession>
<evidence type="ECO:0000256" key="2">
    <source>
        <dbReference type="SAM" id="SignalP"/>
    </source>
</evidence>
<dbReference type="PANTHER" id="PTHR33592:SF3">
    <property type="entry name" value="TRANSMEMBRANE PROTEIN"/>
    <property type="match status" value="1"/>
</dbReference>
<protein>
    <submittedName>
        <fullName evidence="3">Uncharacterized protein</fullName>
    </submittedName>
</protein>
<dbReference type="PANTHER" id="PTHR33592">
    <property type="entry name" value="TRANSMEMBRANE PROTEIN"/>
    <property type="match status" value="1"/>
</dbReference>
<organism evidence="3 4">
    <name type="scientific">Solanum verrucosum</name>
    <dbReference type="NCBI Taxonomy" id="315347"/>
    <lineage>
        <taxon>Eukaryota</taxon>
        <taxon>Viridiplantae</taxon>
        <taxon>Streptophyta</taxon>
        <taxon>Embryophyta</taxon>
        <taxon>Tracheophyta</taxon>
        <taxon>Spermatophyta</taxon>
        <taxon>Magnoliopsida</taxon>
        <taxon>eudicotyledons</taxon>
        <taxon>Gunneridae</taxon>
        <taxon>Pentapetalae</taxon>
        <taxon>asterids</taxon>
        <taxon>lamiids</taxon>
        <taxon>Solanales</taxon>
        <taxon>Solanaceae</taxon>
        <taxon>Solanoideae</taxon>
        <taxon>Solaneae</taxon>
        <taxon>Solanum</taxon>
    </lineage>
</organism>
<feature type="signal peptide" evidence="2">
    <location>
        <begin position="1"/>
        <end position="36"/>
    </location>
</feature>
<feature type="region of interest" description="Disordered" evidence="1">
    <location>
        <begin position="64"/>
        <end position="93"/>
    </location>
</feature>
<evidence type="ECO:0000313" key="3">
    <source>
        <dbReference type="EMBL" id="WMV31884.1"/>
    </source>
</evidence>
<evidence type="ECO:0000256" key="1">
    <source>
        <dbReference type="SAM" id="MobiDB-lite"/>
    </source>
</evidence>
<keyword evidence="4" id="KW-1185">Reference proteome</keyword>
<evidence type="ECO:0000313" key="4">
    <source>
        <dbReference type="Proteomes" id="UP001234989"/>
    </source>
</evidence>
<reference evidence="3" key="1">
    <citation type="submission" date="2023-08" db="EMBL/GenBank/DDBJ databases">
        <title>A de novo genome assembly of Solanum verrucosum Schlechtendal, a Mexican diploid species geographically isolated from the other diploid A-genome species in potato relatives.</title>
        <authorList>
            <person name="Hosaka K."/>
        </authorList>
    </citation>
    <scope>NUCLEOTIDE SEQUENCE</scope>
    <source>
        <tissue evidence="3">Young leaves</tissue>
    </source>
</reference>
<proteinExistence type="predicted"/>
<feature type="chain" id="PRO_5042247934" evidence="2">
    <location>
        <begin position="37"/>
        <end position="93"/>
    </location>
</feature>
<keyword evidence="2" id="KW-0732">Signal</keyword>
<dbReference type="Proteomes" id="UP001234989">
    <property type="component" value="Chromosome 6"/>
</dbReference>
<gene>
    <name evidence="3" type="ORF">MTR67_025269</name>
</gene>